<dbReference type="InterPro" id="IPR009003">
    <property type="entry name" value="Peptidase_S1_PA"/>
</dbReference>
<sequence>MPDPLDYTEDKIPVHCGRNVFDNQWIKMFTQLRTVSNPALKIAKRIVGGTISKHGEWPWLTSFIFHQTAEQVARQRASERMEHAKTRNLSADTLFDMDYFIPPTIVIPEGDGGRKFHLCGGTLIHPRWVLTASHCFFPGSDYPDLAPIPDRWTVRVGEHDMLDESVPHYDMEVERIIPHPHYNTQTQIYDIALVQLKRPVPQARYVNIACLPAEFENLKIGQTCYSVGWGHEESSEFCTVQCAPVFQFPLRSIALLLEIVPLKSLGLGCIRRSRLQTDLLHGRHRLAKNISSVLRHVPLSIVSNEDCHLSYKRVAEMDPAYKINILDMMVCAGDPRGGRDACQYTMQ</sequence>
<evidence type="ECO:0000256" key="1">
    <source>
        <dbReference type="ARBA" id="ARBA00023157"/>
    </source>
</evidence>
<dbReference type="FunFam" id="2.40.10.10:FF:000068">
    <property type="entry name" value="transmembrane protease serine 2"/>
    <property type="match status" value="1"/>
</dbReference>
<dbReference type="SUPFAM" id="SSF50494">
    <property type="entry name" value="Trypsin-like serine proteases"/>
    <property type="match status" value="1"/>
</dbReference>
<name>A0A183A7G2_9TREM</name>
<dbReference type="InterPro" id="IPR001254">
    <property type="entry name" value="Trypsin_dom"/>
</dbReference>
<accession>A0A183A7G2</accession>
<dbReference type="PANTHER" id="PTHR24252">
    <property type="entry name" value="ACROSIN-RELATED"/>
    <property type="match status" value="1"/>
</dbReference>
<dbReference type="CDD" id="cd00190">
    <property type="entry name" value="Tryp_SPc"/>
    <property type="match status" value="1"/>
</dbReference>
<dbReference type="InterPro" id="IPR018114">
    <property type="entry name" value="TRYPSIN_HIS"/>
</dbReference>
<evidence type="ECO:0000313" key="5">
    <source>
        <dbReference type="WBParaSite" id="ECPE_0000290001-mRNA-1"/>
    </source>
</evidence>
<evidence type="ECO:0000259" key="2">
    <source>
        <dbReference type="PROSITE" id="PS50240"/>
    </source>
</evidence>
<reference evidence="3 4" key="2">
    <citation type="submission" date="2018-11" db="EMBL/GenBank/DDBJ databases">
        <authorList>
            <consortium name="Pathogen Informatics"/>
        </authorList>
    </citation>
    <scope>NUCLEOTIDE SEQUENCE [LARGE SCALE GENOMIC DNA]</scope>
    <source>
        <strain evidence="3 4">Egypt</strain>
    </source>
</reference>
<dbReference type="GO" id="GO:0006508">
    <property type="term" value="P:proteolysis"/>
    <property type="evidence" value="ECO:0007669"/>
    <property type="project" value="InterPro"/>
</dbReference>
<reference evidence="5" key="1">
    <citation type="submission" date="2016-06" db="UniProtKB">
        <authorList>
            <consortium name="WormBaseParasite"/>
        </authorList>
    </citation>
    <scope>IDENTIFICATION</scope>
</reference>
<gene>
    <name evidence="3" type="ORF">ECPE_LOCUS2897</name>
</gene>
<proteinExistence type="predicted"/>
<evidence type="ECO:0000313" key="4">
    <source>
        <dbReference type="Proteomes" id="UP000272942"/>
    </source>
</evidence>
<dbReference type="SMART" id="SM00020">
    <property type="entry name" value="Tryp_SPc"/>
    <property type="match status" value="1"/>
</dbReference>
<dbReference type="OrthoDB" id="546450at2759"/>
<dbReference type="PRINTS" id="PR00722">
    <property type="entry name" value="CHYMOTRYPSIN"/>
</dbReference>
<dbReference type="InterPro" id="IPR043504">
    <property type="entry name" value="Peptidase_S1_PA_chymotrypsin"/>
</dbReference>
<dbReference type="PANTHER" id="PTHR24252:SF7">
    <property type="entry name" value="HYALIN"/>
    <property type="match status" value="1"/>
</dbReference>
<feature type="domain" description="Peptidase S1" evidence="2">
    <location>
        <begin position="46"/>
        <end position="343"/>
    </location>
</feature>
<keyword evidence="4" id="KW-1185">Reference proteome</keyword>
<protein>
    <submittedName>
        <fullName evidence="5">Peptidase S1 domain-containing protein</fullName>
    </submittedName>
</protein>
<dbReference type="Proteomes" id="UP000272942">
    <property type="component" value="Unassembled WGS sequence"/>
</dbReference>
<dbReference type="AlphaFoldDB" id="A0A183A7G2"/>
<dbReference type="EMBL" id="UZAN01039934">
    <property type="protein sequence ID" value="VDP67739.1"/>
    <property type="molecule type" value="Genomic_DNA"/>
</dbReference>
<dbReference type="Gene3D" id="2.40.10.10">
    <property type="entry name" value="Trypsin-like serine proteases"/>
    <property type="match status" value="3"/>
</dbReference>
<evidence type="ECO:0000313" key="3">
    <source>
        <dbReference type="EMBL" id="VDP67739.1"/>
    </source>
</evidence>
<dbReference type="Pfam" id="PF00089">
    <property type="entry name" value="Trypsin"/>
    <property type="match status" value="1"/>
</dbReference>
<keyword evidence="1" id="KW-1015">Disulfide bond</keyword>
<dbReference type="PROSITE" id="PS00134">
    <property type="entry name" value="TRYPSIN_HIS"/>
    <property type="match status" value="1"/>
</dbReference>
<dbReference type="PROSITE" id="PS50240">
    <property type="entry name" value="TRYPSIN_DOM"/>
    <property type="match status" value="1"/>
</dbReference>
<organism evidence="5">
    <name type="scientific">Echinostoma caproni</name>
    <dbReference type="NCBI Taxonomy" id="27848"/>
    <lineage>
        <taxon>Eukaryota</taxon>
        <taxon>Metazoa</taxon>
        <taxon>Spiralia</taxon>
        <taxon>Lophotrochozoa</taxon>
        <taxon>Platyhelminthes</taxon>
        <taxon>Trematoda</taxon>
        <taxon>Digenea</taxon>
        <taxon>Plagiorchiida</taxon>
        <taxon>Echinostomata</taxon>
        <taxon>Echinostomatoidea</taxon>
        <taxon>Echinostomatidae</taxon>
        <taxon>Echinostoma</taxon>
    </lineage>
</organism>
<dbReference type="WBParaSite" id="ECPE_0000290001-mRNA-1">
    <property type="protein sequence ID" value="ECPE_0000290001-mRNA-1"/>
    <property type="gene ID" value="ECPE_0000290001"/>
</dbReference>
<dbReference type="GO" id="GO:0004252">
    <property type="term" value="F:serine-type endopeptidase activity"/>
    <property type="evidence" value="ECO:0007669"/>
    <property type="project" value="InterPro"/>
</dbReference>
<dbReference type="InterPro" id="IPR001314">
    <property type="entry name" value="Peptidase_S1A"/>
</dbReference>